<sequence>MTHSVLELASITLAEGSTEADLLAASTHFQTAFLDHQPGFLRRDLVRKGDGSFLDVVLWESRAHADAVMEQAEGSEAVGQYFSHMVFDPEAMEEGVEHCTLLGSYAAKAA</sequence>
<accession>A0A0P1GSP2</accession>
<evidence type="ECO:0000313" key="1">
    <source>
        <dbReference type="EMBL" id="CUH85589.1"/>
    </source>
</evidence>
<dbReference type="OrthoDB" id="3396217at2"/>
<reference evidence="1 2" key="1">
    <citation type="submission" date="2015-09" db="EMBL/GenBank/DDBJ databases">
        <authorList>
            <consortium name="Swine Surveillance"/>
        </authorList>
    </citation>
    <scope>NUCLEOTIDE SEQUENCE [LARGE SCALE GENOMIC DNA]</scope>
    <source>
        <strain evidence="1 2">CECT 8383</strain>
    </source>
</reference>
<evidence type="ECO:0000313" key="2">
    <source>
        <dbReference type="Proteomes" id="UP000051681"/>
    </source>
</evidence>
<dbReference type="Proteomes" id="UP000051681">
    <property type="component" value="Unassembled WGS sequence"/>
</dbReference>
<name>A0A0P1GSP2_9RHOB</name>
<dbReference type="InterPro" id="IPR011008">
    <property type="entry name" value="Dimeric_a/b-barrel"/>
</dbReference>
<dbReference type="STRING" id="340021.TM5383_02823"/>
<gene>
    <name evidence="1" type="ORF">TM5383_02823</name>
</gene>
<evidence type="ECO:0008006" key="3">
    <source>
        <dbReference type="Google" id="ProtNLM"/>
    </source>
</evidence>
<organism evidence="1 2">
    <name type="scientific">Thalassovita mediterranea</name>
    <dbReference type="NCBI Taxonomy" id="340021"/>
    <lineage>
        <taxon>Bacteria</taxon>
        <taxon>Pseudomonadati</taxon>
        <taxon>Pseudomonadota</taxon>
        <taxon>Alphaproteobacteria</taxon>
        <taxon>Rhodobacterales</taxon>
        <taxon>Roseobacteraceae</taxon>
        <taxon>Thalassovita</taxon>
    </lineage>
</organism>
<dbReference type="Gene3D" id="3.30.70.100">
    <property type="match status" value="1"/>
</dbReference>
<dbReference type="SUPFAM" id="SSF54909">
    <property type="entry name" value="Dimeric alpha+beta barrel"/>
    <property type="match status" value="1"/>
</dbReference>
<keyword evidence="2" id="KW-1185">Reference proteome</keyword>
<dbReference type="RefSeq" id="WP_058319660.1">
    <property type="nucleotide sequence ID" value="NZ_CYSF01000017.1"/>
</dbReference>
<dbReference type="AlphaFoldDB" id="A0A0P1GSP2"/>
<dbReference type="EMBL" id="CYSF01000017">
    <property type="protein sequence ID" value="CUH85589.1"/>
    <property type="molecule type" value="Genomic_DNA"/>
</dbReference>
<proteinExistence type="predicted"/>
<protein>
    <recommendedName>
        <fullName evidence="3">Antibiotic biosynthesis monooxygenase</fullName>
    </recommendedName>
</protein>